<evidence type="ECO:0000256" key="1">
    <source>
        <dbReference type="ARBA" id="ARBA00006987"/>
    </source>
</evidence>
<dbReference type="PROSITE" id="PS51318">
    <property type="entry name" value="TAT"/>
    <property type="match status" value="1"/>
</dbReference>
<evidence type="ECO:0000256" key="2">
    <source>
        <dbReference type="SAM" id="SignalP"/>
    </source>
</evidence>
<organism evidence="3 4">
    <name type="scientific">Kangsaoukella pontilimi</name>
    <dbReference type="NCBI Taxonomy" id="2691042"/>
    <lineage>
        <taxon>Bacteria</taxon>
        <taxon>Pseudomonadati</taxon>
        <taxon>Pseudomonadota</taxon>
        <taxon>Alphaproteobacteria</taxon>
        <taxon>Rhodobacterales</taxon>
        <taxon>Paracoccaceae</taxon>
        <taxon>Kangsaoukella</taxon>
    </lineage>
</organism>
<reference evidence="3 4" key="1">
    <citation type="submission" date="2019-12" db="EMBL/GenBank/DDBJ databases">
        <authorList>
            <person name="Lee S.D."/>
        </authorList>
    </citation>
    <scope>NUCLEOTIDE SEQUENCE [LARGE SCALE GENOMIC DNA]</scope>
    <source>
        <strain evidence="3 4">GH1-50</strain>
    </source>
</reference>
<evidence type="ECO:0000313" key="3">
    <source>
        <dbReference type="EMBL" id="MXQ08048.1"/>
    </source>
</evidence>
<comment type="similarity">
    <text evidence="1">Belongs to the UPF0065 (bug) family.</text>
</comment>
<feature type="signal peptide" evidence="2">
    <location>
        <begin position="1"/>
        <end position="30"/>
    </location>
</feature>
<accession>A0A7C9IG44</accession>
<dbReference type="PANTHER" id="PTHR42928">
    <property type="entry name" value="TRICARBOXYLATE-BINDING PROTEIN"/>
    <property type="match status" value="1"/>
</dbReference>
<dbReference type="AlphaFoldDB" id="A0A7C9IG44"/>
<dbReference type="CDD" id="cd07012">
    <property type="entry name" value="PBP2_Bug_TTT"/>
    <property type="match status" value="1"/>
</dbReference>
<dbReference type="Pfam" id="PF03401">
    <property type="entry name" value="TctC"/>
    <property type="match status" value="1"/>
</dbReference>
<dbReference type="RefSeq" id="WP_160763885.1">
    <property type="nucleotide sequence ID" value="NZ_WUPT01000001.1"/>
</dbReference>
<reference evidence="3 4" key="2">
    <citation type="submission" date="2020-03" db="EMBL/GenBank/DDBJ databases">
        <title>Kangsaoukella pontilimi gen. nov., sp. nov., a new member of the family Rhodobacteraceae isolated from a tidal mudflat.</title>
        <authorList>
            <person name="Kim I.S."/>
        </authorList>
    </citation>
    <scope>NUCLEOTIDE SEQUENCE [LARGE SCALE GENOMIC DNA]</scope>
    <source>
        <strain evidence="3 4">GH1-50</strain>
    </source>
</reference>
<gene>
    <name evidence="3" type="ORF">GQ651_09350</name>
</gene>
<dbReference type="Proteomes" id="UP000480350">
    <property type="component" value="Unassembled WGS sequence"/>
</dbReference>
<dbReference type="PIRSF" id="PIRSF017082">
    <property type="entry name" value="YflP"/>
    <property type="match status" value="1"/>
</dbReference>
<proteinExistence type="inferred from homology"/>
<sequence>MINIFTRRSAMALAASAAIAVTAGAPVAAADWKPQKPVEMVIMAGQGGGADRLARLFQSIIQKENLSSMPILPVNKGGGSGAEALRYLKDNEGDAHKIMATLNSYYTTPLRTDIGVDITEYTPIARMALDTFVLWVNADSDIQTLDDWVAAVRASGGEWKMGGTGTGQEDSLLTAMLEEEFDLDITYVPFKGGGDVAKNLVGGHIDSTVNNPSEQMGFYNAGKSRPIVAFTPERIAAFPDTPTAGEEGHDIVYWMQRSFVGPKDMPAEAVAYYTAMFEALSETEEWKTYTEEKALMADFLTGDALQAYFLEERAKHADILQIMDEGSS</sequence>
<comment type="caution">
    <text evidence="3">The sequence shown here is derived from an EMBL/GenBank/DDBJ whole genome shotgun (WGS) entry which is preliminary data.</text>
</comment>
<evidence type="ECO:0000313" key="4">
    <source>
        <dbReference type="Proteomes" id="UP000480350"/>
    </source>
</evidence>
<dbReference type="PANTHER" id="PTHR42928:SF1">
    <property type="entry name" value="BLR4371 PROTEIN"/>
    <property type="match status" value="1"/>
</dbReference>
<dbReference type="InterPro" id="IPR042100">
    <property type="entry name" value="Bug_dom1"/>
</dbReference>
<dbReference type="EMBL" id="WUPT01000001">
    <property type="protein sequence ID" value="MXQ08048.1"/>
    <property type="molecule type" value="Genomic_DNA"/>
</dbReference>
<dbReference type="Gene3D" id="3.40.190.10">
    <property type="entry name" value="Periplasmic binding protein-like II"/>
    <property type="match status" value="1"/>
</dbReference>
<keyword evidence="4" id="KW-1185">Reference proteome</keyword>
<feature type="chain" id="PRO_5028925896" evidence="2">
    <location>
        <begin position="31"/>
        <end position="328"/>
    </location>
</feature>
<keyword evidence="2" id="KW-0732">Signal</keyword>
<protein>
    <submittedName>
        <fullName evidence="3">Tripartite tricarboxylate transporter substrate binding protein</fullName>
    </submittedName>
</protein>
<dbReference type="InterPro" id="IPR006311">
    <property type="entry name" value="TAT_signal"/>
</dbReference>
<dbReference type="Gene3D" id="3.40.190.150">
    <property type="entry name" value="Bordetella uptake gene, domain 1"/>
    <property type="match status" value="1"/>
</dbReference>
<dbReference type="SUPFAM" id="SSF53850">
    <property type="entry name" value="Periplasmic binding protein-like II"/>
    <property type="match status" value="1"/>
</dbReference>
<dbReference type="InterPro" id="IPR005064">
    <property type="entry name" value="BUG"/>
</dbReference>
<name>A0A7C9IG44_9RHOB</name>